<evidence type="ECO:0000313" key="1">
    <source>
        <dbReference type="EMBL" id="CAB4131723.1"/>
    </source>
</evidence>
<organism evidence="2">
    <name type="scientific">uncultured Caudovirales phage</name>
    <dbReference type="NCBI Taxonomy" id="2100421"/>
    <lineage>
        <taxon>Viruses</taxon>
        <taxon>Duplodnaviria</taxon>
        <taxon>Heunggongvirae</taxon>
        <taxon>Uroviricota</taxon>
        <taxon>Caudoviricetes</taxon>
        <taxon>Peduoviridae</taxon>
        <taxon>Maltschvirus</taxon>
        <taxon>Maltschvirus maltsch</taxon>
    </lineage>
</organism>
<sequence length="176" mass="20019">MGVTLELGIRYIGFGLACNHCGQVRETTRYVLINAQTDDIIQDFRLCDQCQDNGHVIKFDIKYANPLIAKRAARRIQLSRGMERGLAIDVGGKVQPGSGNQDDKDDVRVQGEWRFEHKYTDSVKSYKLEACDLDAVARHAKLSGEKPALVLNFRKLAKRYVTLPYDLFLELMEKLK</sequence>
<reference evidence="2" key="1">
    <citation type="submission" date="2020-04" db="EMBL/GenBank/DDBJ databases">
        <authorList>
            <person name="Chiriac C."/>
            <person name="Salcher M."/>
            <person name="Ghai R."/>
            <person name="Kavagutti S V."/>
        </authorList>
    </citation>
    <scope>NUCLEOTIDE SEQUENCE</scope>
</reference>
<evidence type="ECO:0000313" key="2">
    <source>
        <dbReference type="EMBL" id="CAB4135145.1"/>
    </source>
</evidence>
<protein>
    <submittedName>
        <fullName evidence="2">Uncharacterized protein</fullName>
    </submittedName>
</protein>
<gene>
    <name evidence="1" type="ORF">UFOVP127_238</name>
    <name evidence="2" type="ORF">UFOVP276_101</name>
</gene>
<accession>A0A6J5LLK1</accession>
<proteinExistence type="predicted"/>
<dbReference type="EMBL" id="LR796294">
    <property type="protein sequence ID" value="CAB4135145.1"/>
    <property type="molecule type" value="Genomic_DNA"/>
</dbReference>
<dbReference type="EMBL" id="LR796249">
    <property type="protein sequence ID" value="CAB4131723.1"/>
    <property type="molecule type" value="Genomic_DNA"/>
</dbReference>
<name>A0A6J5LLK1_9CAUD</name>